<keyword evidence="4" id="KW-1185">Reference proteome</keyword>
<feature type="domain" description="CCHC-type" evidence="2">
    <location>
        <begin position="262"/>
        <end position="275"/>
    </location>
</feature>
<dbReference type="OrthoDB" id="3260546at2759"/>
<dbReference type="Proteomes" id="UP000092154">
    <property type="component" value="Unassembled WGS sequence"/>
</dbReference>
<keyword evidence="1" id="KW-0479">Metal-binding</keyword>
<proteinExistence type="predicted"/>
<accession>A0A1B7MLJ3</accession>
<sequence>MAAQMPMCNECSAPTFDPSRPRELVHYFEDLDDQFQQCGVIDLTNKNRWALHYVSIEIADLWESLAEWTTAATWDQIKDAVKKHYPVSQTTQRHTHHKLLTLIRDRAHNEFNSITEWSDYLNQYITISQYLITQQRLSNLEQRRHLLKSLTPRLHQEVAAYMRNVNPMRDPEELEGVPKIDKAICYCLHSPIQVVLKEPQQLSTPAPHTKQEPTDSIVELVSQLVQKELVLRVRTWGLPPTCLGEGERRTPGMSYSPQSETCHYCGHQGHMVHQCAVVDEDINLG</sequence>
<dbReference type="InParanoid" id="A0A1B7MLJ3"/>
<keyword evidence="1" id="KW-0863">Zinc-finger</keyword>
<gene>
    <name evidence="3" type="ORF">K503DRAFT_786483</name>
</gene>
<organism evidence="3 4">
    <name type="scientific">Rhizopogon vinicolor AM-OR11-026</name>
    <dbReference type="NCBI Taxonomy" id="1314800"/>
    <lineage>
        <taxon>Eukaryota</taxon>
        <taxon>Fungi</taxon>
        <taxon>Dikarya</taxon>
        <taxon>Basidiomycota</taxon>
        <taxon>Agaricomycotina</taxon>
        <taxon>Agaricomycetes</taxon>
        <taxon>Agaricomycetidae</taxon>
        <taxon>Boletales</taxon>
        <taxon>Suillineae</taxon>
        <taxon>Rhizopogonaceae</taxon>
        <taxon>Rhizopogon</taxon>
    </lineage>
</organism>
<keyword evidence="1" id="KW-0862">Zinc</keyword>
<evidence type="ECO:0000256" key="1">
    <source>
        <dbReference type="PROSITE-ProRule" id="PRU00047"/>
    </source>
</evidence>
<dbReference type="EMBL" id="KV448766">
    <property type="protein sequence ID" value="OAX33449.1"/>
    <property type="molecule type" value="Genomic_DNA"/>
</dbReference>
<dbReference type="STRING" id="1314800.A0A1B7MLJ3"/>
<dbReference type="PROSITE" id="PS50158">
    <property type="entry name" value="ZF_CCHC"/>
    <property type="match status" value="1"/>
</dbReference>
<evidence type="ECO:0000259" key="2">
    <source>
        <dbReference type="PROSITE" id="PS50158"/>
    </source>
</evidence>
<protein>
    <recommendedName>
        <fullName evidence="2">CCHC-type domain-containing protein</fullName>
    </recommendedName>
</protein>
<dbReference type="AlphaFoldDB" id="A0A1B7MLJ3"/>
<evidence type="ECO:0000313" key="3">
    <source>
        <dbReference type="EMBL" id="OAX33449.1"/>
    </source>
</evidence>
<evidence type="ECO:0000313" key="4">
    <source>
        <dbReference type="Proteomes" id="UP000092154"/>
    </source>
</evidence>
<dbReference type="InterPro" id="IPR001878">
    <property type="entry name" value="Znf_CCHC"/>
</dbReference>
<dbReference type="GO" id="GO:0003676">
    <property type="term" value="F:nucleic acid binding"/>
    <property type="evidence" value="ECO:0007669"/>
    <property type="project" value="InterPro"/>
</dbReference>
<dbReference type="GO" id="GO:0008270">
    <property type="term" value="F:zinc ion binding"/>
    <property type="evidence" value="ECO:0007669"/>
    <property type="project" value="UniProtKB-KW"/>
</dbReference>
<name>A0A1B7MLJ3_9AGAM</name>
<reference evidence="3 4" key="1">
    <citation type="submission" date="2016-06" db="EMBL/GenBank/DDBJ databases">
        <title>Comparative genomics of the ectomycorrhizal sister species Rhizopogon vinicolor and Rhizopogon vesiculosus (Basidiomycota: Boletales) reveals a divergence of the mating type B locus.</title>
        <authorList>
            <consortium name="DOE Joint Genome Institute"/>
            <person name="Mujic A.B."/>
            <person name="Kuo A."/>
            <person name="Tritt A."/>
            <person name="Lipzen A."/>
            <person name="Chen C."/>
            <person name="Johnson J."/>
            <person name="Sharma A."/>
            <person name="Barry K."/>
            <person name="Grigoriev I.V."/>
            <person name="Spatafora J.W."/>
        </authorList>
    </citation>
    <scope>NUCLEOTIDE SEQUENCE [LARGE SCALE GENOMIC DNA]</scope>
    <source>
        <strain evidence="3 4">AM-OR11-026</strain>
    </source>
</reference>